<dbReference type="InterPro" id="IPR008266">
    <property type="entry name" value="Tyr_kinase_AS"/>
</dbReference>
<evidence type="ECO:0000256" key="2">
    <source>
        <dbReference type="ARBA" id="ARBA00011902"/>
    </source>
</evidence>
<feature type="transmembrane region" description="Helical" evidence="17">
    <location>
        <begin position="992"/>
        <end position="1011"/>
    </location>
</feature>
<proteinExistence type="predicted"/>
<dbReference type="SMART" id="SM00219">
    <property type="entry name" value="TyrKc"/>
    <property type="match status" value="1"/>
</dbReference>
<evidence type="ECO:0000256" key="3">
    <source>
        <dbReference type="ARBA" id="ARBA00022553"/>
    </source>
</evidence>
<feature type="compositionally biased region" description="Polar residues" evidence="16">
    <location>
        <begin position="1434"/>
        <end position="1444"/>
    </location>
</feature>
<keyword evidence="20" id="KW-1185">Reference proteome</keyword>
<keyword evidence="8 15" id="KW-0067">ATP-binding</keyword>
<dbReference type="PROSITE" id="PS50011">
    <property type="entry name" value="PROTEIN_KINASE_DOM"/>
    <property type="match status" value="1"/>
</dbReference>
<keyword evidence="3" id="KW-0597">Phosphoprotein</keyword>
<keyword evidence="10 17" id="KW-0472">Membrane</keyword>
<feature type="compositionally biased region" description="Basic and acidic residues" evidence="16">
    <location>
        <begin position="1496"/>
        <end position="1518"/>
    </location>
</feature>
<accession>A0ABP1RTP3</accession>
<dbReference type="InterPro" id="IPR001245">
    <property type="entry name" value="Ser-Thr/Tyr_kinase_cat_dom"/>
</dbReference>
<dbReference type="InterPro" id="IPR000494">
    <property type="entry name" value="Rcpt_L-dom"/>
</dbReference>
<evidence type="ECO:0000256" key="4">
    <source>
        <dbReference type="ARBA" id="ARBA00022679"/>
    </source>
</evidence>
<comment type="caution">
    <text evidence="19">The sequence shown here is derived from an EMBL/GenBank/DDBJ whole genome shotgun (WGS) entry which is preliminary data.</text>
</comment>
<dbReference type="InterPro" id="IPR006211">
    <property type="entry name" value="Furin-like_Cys-rich_dom"/>
</dbReference>
<evidence type="ECO:0000259" key="18">
    <source>
        <dbReference type="PROSITE" id="PS50011"/>
    </source>
</evidence>
<dbReference type="Gene3D" id="3.30.200.20">
    <property type="entry name" value="Phosphorylase Kinase, domain 1"/>
    <property type="match status" value="1"/>
</dbReference>
<feature type="region of interest" description="Disordered" evidence="16">
    <location>
        <begin position="1240"/>
        <end position="1263"/>
    </location>
</feature>
<dbReference type="Pfam" id="PF07714">
    <property type="entry name" value="PK_Tyr_Ser-Thr"/>
    <property type="match status" value="1"/>
</dbReference>
<dbReference type="Gene3D" id="2.10.220.10">
    <property type="entry name" value="Hormone Receptor, Insulin-like Growth Factor Receptor 1, Chain A, domain 2"/>
    <property type="match status" value="3"/>
</dbReference>
<evidence type="ECO:0000256" key="14">
    <source>
        <dbReference type="ARBA" id="ARBA00051243"/>
    </source>
</evidence>
<dbReference type="Gene3D" id="1.10.510.10">
    <property type="entry name" value="Transferase(Phosphotransferase) domain 1"/>
    <property type="match status" value="1"/>
</dbReference>
<evidence type="ECO:0000256" key="17">
    <source>
        <dbReference type="SAM" id="Phobius"/>
    </source>
</evidence>
<dbReference type="SUPFAM" id="SSF57184">
    <property type="entry name" value="Growth factor receptor domain"/>
    <property type="match status" value="3"/>
</dbReference>
<name>A0ABP1RTP3_9HEXA</name>
<evidence type="ECO:0000256" key="9">
    <source>
        <dbReference type="ARBA" id="ARBA00022989"/>
    </source>
</evidence>
<dbReference type="PANTHER" id="PTHR24416:SF566">
    <property type="entry name" value="EPIDERMAL GROWTH FACTOR RECEPTOR"/>
    <property type="match status" value="1"/>
</dbReference>
<evidence type="ECO:0000313" key="20">
    <source>
        <dbReference type="Proteomes" id="UP001642540"/>
    </source>
</evidence>
<evidence type="ECO:0000256" key="1">
    <source>
        <dbReference type="ARBA" id="ARBA00004479"/>
    </source>
</evidence>
<keyword evidence="4" id="KW-0808">Transferase</keyword>
<feature type="compositionally biased region" description="Polar residues" evidence="16">
    <location>
        <begin position="1303"/>
        <end position="1313"/>
    </location>
</feature>
<dbReference type="InterPro" id="IPR009030">
    <property type="entry name" value="Growth_fac_rcpt_cys_sf"/>
</dbReference>
<dbReference type="InterPro" id="IPR036941">
    <property type="entry name" value="Rcpt_L-dom_sf"/>
</dbReference>
<feature type="compositionally biased region" description="Low complexity" evidence="16">
    <location>
        <begin position="1243"/>
        <end position="1258"/>
    </location>
</feature>
<dbReference type="CDD" id="cd05057">
    <property type="entry name" value="PTKc_EGFR_like"/>
    <property type="match status" value="1"/>
</dbReference>
<dbReference type="PANTHER" id="PTHR24416">
    <property type="entry name" value="TYROSINE-PROTEIN KINASE RECEPTOR"/>
    <property type="match status" value="1"/>
</dbReference>
<comment type="subcellular location">
    <subcellularLocation>
        <location evidence="1">Membrane</location>
        <topology evidence="1">Single-pass type I membrane protein</topology>
    </subcellularLocation>
</comment>
<protein>
    <recommendedName>
        <fullName evidence="2">receptor protein-tyrosine kinase</fullName>
        <ecNumber evidence="2">2.7.10.1</ecNumber>
    </recommendedName>
</protein>
<feature type="domain" description="Protein kinase" evidence="18">
    <location>
        <begin position="930"/>
        <end position="1199"/>
    </location>
</feature>
<evidence type="ECO:0000256" key="13">
    <source>
        <dbReference type="ARBA" id="ARBA00023180"/>
    </source>
</evidence>
<keyword evidence="11" id="KW-0829">Tyrosine-protein kinase</keyword>
<dbReference type="InterPro" id="IPR011009">
    <property type="entry name" value="Kinase-like_dom_sf"/>
</dbReference>
<dbReference type="SMART" id="SM00261">
    <property type="entry name" value="FU"/>
    <property type="match status" value="7"/>
</dbReference>
<keyword evidence="13" id="KW-0325">Glycoprotein</keyword>
<dbReference type="Proteomes" id="UP001642540">
    <property type="component" value="Unassembled WGS sequence"/>
</dbReference>
<dbReference type="InterPro" id="IPR032778">
    <property type="entry name" value="GF_recep_IV"/>
</dbReference>
<evidence type="ECO:0000256" key="11">
    <source>
        <dbReference type="ARBA" id="ARBA00023137"/>
    </source>
</evidence>
<dbReference type="Pfam" id="PF14843">
    <property type="entry name" value="GF_recep_IV"/>
    <property type="match status" value="1"/>
</dbReference>
<dbReference type="PRINTS" id="PR00109">
    <property type="entry name" value="TYRKINASE"/>
</dbReference>
<feature type="binding site" evidence="15">
    <location>
        <position position="963"/>
    </location>
    <ligand>
        <name>ATP</name>
        <dbReference type="ChEBI" id="CHEBI:30616"/>
    </ligand>
</feature>
<dbReference type="PROSITE" id="PS00107">
    <property type="entry name" value="PROTEIN_KINASE_ATP"/>
    <property type="match status" value="1"/>
</dbReference>
<evidence type="ECO:0000313" key="19">
    <source>
        <dbReference type="EMBL" id="CAL8135473.1"/>
    </source>
</evidence>
<dbReference type="EC" id="2.7.10.1" evidence="2"/>
<keyword evidence="6 15" id="KW-0547">Nucleotide-binding</keyword>
<keyword evidence="12" id="KW-0675">Receptor</keyword>
<dbReference type="SUPFAM" id="SSF52058">
    <property type="entry name" value="L domain-like"/>
    <property type="match status" value="2"/>
</dbReference>
<dbReference type="InterPro" id="IPR017441">
    <property type="entry name" value="Protein_kinase_ATP_BS"/>
</dbReference>
<dbReference type="InterPro" id="IPR006212">
    <property type="entry name" value="Furin_repeat"/>
</dbReference>
<feature type="region of interest" description="Disordered" evidence="16">
    <location>
        <begin position="1296"/>
        <end position="1320"/>
    </location>
</feature>
<dbReference type="PROSITE" id="PS00109">
    <property type="entry name" value="PROTEIN_KINASE_TYR"/>
    <property type="match status" value="1"/>
</dbReference>
<dbReference type="EMBL" id="CAXLJM020000108">
    <property type="protein sequence ID" value="CAL8135473.1"/>
    <property type="molecule type" value="Genomic_DNA"/>
</dbReference>
<keyword evidence="7" id="KW-0418">Kinase</keyword>
<dbReference type="InterPro" id="IPR050122">
    <property type="entry name" value="RTK"/>
</dbReference>
<dbReference type="InterPro" id="IPR020635">
    <property type="entry name" value="Tyr_kinase_cat_dom"/>
</dbReference>
<evidence type="ECO:0000256" key="5">
    <source>
        <dbReference type="ARBA" id="ARBA00022692"/>
    </source>
</evidence>
<dbReference type="Pfam" id="PF00757">
    <property type="entry name" value="Furin-like"/>
    <property type="match status" value="1"/>
</dbReference>
<evidence type="ECO:0000256" key="12">
    <source>
        <dbReference type="ARBA" id="ARBA00023170"/>
    </source>
</evidence>
<dbReference type="SUPFAM" id="SSF56112">
    <property type="entry name" value="Protein kinase-like (PK-like)"/>
    <property type="match status" value="1"/>
</dbReference>
<evidence type="ECO:0000256" key="8">
    <source>
        <dbReference type="ARBA" id="ARBA00022840"/>
    </source>
</evidence>
<evidence type="ECO:0000256" key="15">
    <source>
        <dbReference type="PROSITE-ProRule" id="PRU10141"/>
    </source>
</evidence>
<evidence type="ECO:0000256" key="7">
    <source>
        <dbReference type="ARBA" id="ARBA00022777"/>
    </source>
</evidence>
<evidence type="ECO:0000256" key="6">
    <source>
        <dbReference type="ARBA" id="ARBA00022741"/>
    </source>
</evidence>
<evidence type="ECO:0000256" key="16">
    <source>
        <dbReference type="SAM" id="MobiDB-lite"/>
    </source>
</evidence>
<sequence length="1531" mass="171263">MNLVSKTCYVIQQYFFVGGSFHSSYKMTGTKHKGSGFKTGASSRRKTWIYILTHVLLLAEVMAGEGSTGRMEERVCIGTNGRMSVPSNRSHHYRNLKDRYTNCTYVEGNLELTWIQDRDMDLSFLQHIREVTGYVLISHVDVKRIVLPSLQVIRGRTLFRLNVHDDEFALMVTLSRMDNLELPALRDVLNGNVGIFNNYNLCHVKTINWDEIISGINSRYVYVYNYTQPERECPPCDPSCEAGCWGEGPHNCQKFSKINCSPQCHEGRCYGPEPRQCCHLSCAGGCTGPKKSDCLACKKFYDDGECKDECPSLVIYNPNTYLSERNPAGKYAYGATCVKTCPDHLLRDAGAGACVRQCPRDKEARDGECVPCNGPCRKKCQGPSNAIIHSGNIEGFRNCTIIDGNIAILETSFNGFQEVHQNFTFGERYAPMEPSKLEVFSTLKEVTGYMNIQGTHPNFTNLSYFRNLETIGGRDKTDYFASLYIVKSSIQALHLRSLKKIRSGAVVILENDQLCYAHEINWSIIKSEKADVQIYNNRPRNECEKTGDVCSSQCSKDGCWGLEPRDCLSCAKYKLDDQCVPSCNSTIGTYEDTPGLCKHCHEQCKKTCHGAGPGNCTLCKNVKDGPFCVEACPEHKYNVGGNCLKCHDNCVEGCTGPANTIGFSGCNSCHQAIVHETDHVFTIVSILTKYPKYIFESCLGKEDVCPTGYYYESVSPKESGALKPLAGKSVCKRCHSRCNKCTAFGFHVHVCQECAHYRKGEQCEDECPAEFYANEETKECLPCAEECRGCVGPTANNCENCRNFRIYPDGDAGNEVNSSFICTMHCPPDYPHRIVENENEPFCARHPPVQDHQNENNPRSAVILTSVLCVFLFAVFVVIVGLYCFKAKTKANEIKMTIAMTGGYDDNEPLRPTNVKPNLNKFRTVKEEELRRGGMLGYGAFGTVYKGVWIPEGQNVKIPVAIKVLKEGTGANASKEFLDEAYIMASVEHPHLLKLLAVCLSSQLMLVTQLMPLGCLRDYVHNNKEKIGSKAMLNWCTQIARGMEYLESRRLVHRDLAARNVLIHTPSTVKITDFGLAKLLDLDEDEYKAEGGKLPIKWLAIECIKDRVFTHKSDVWAFGVTVWELLTYGGKPYENVPLRDVPELLMKGERLEQPSICTLELYMIVIKTWMVDPEARPSFKELVDEFTKMSRDPGRYLYIKGDPLKKLPSYTPQDEQELIRNLSSALDGPEVIMDAEEYLQPRSNGTTTTSSSASTNGTLKRGAGVAGMGSVGGICSQENNWPDSPQNFHNRYRERHRYGSNGSGRTPPTTDSRYCSDPLKMLGRDTSDGCYSTDSSKSREANVGNLKLDLPVDDDDYLMPSPQTNQNASTYLDLVSDSGNHETGDNNELRRFAMRNNHHYPTLVDNPEYQLMAREYTNVPLAYAPIGLPLAPNSGSSVSTNSATPHLHNGQILGNFAHPVGTSSSSSSSNKTLQQQPYYLPTNGFNRPSSIVRHSSRSEEESDHEYYNELDKLKREKQPLQQSIRKNETTV</sequence>
<dbReference type="CDD" id="cd00064">
    <property type="entry name" value="FU"/>
    <property type="match status" value="6"/>
</dbReference>
<dbReference type="InterPro" id="IPR000719">
    <property type="entry name" value="Prot_kinase_dom"/>
</dbReference>
<dbReference type="Pfam" id="PF01030">
    <property type="entry name" value="Recep_L_domain"/>
    <property type="match status" value="2"/>
</dbReference>
<gene>
    <name evidence="19" type="ORF">ODALV1_LOCUS26001</name>
</gene>
<dbReference type="Gene3D" id="3.80.20.20">
    <property type="entry name" value="Receptor L-domain"/>
    <property type="match status" value="2"/>
</dbReference>
<keyword evidence="5 17" id="KW-0812">Transmembrane</keyword>
<organism evidence="19 20">
    <name type="scientific">Orchesella dallaii</name>
    <dbReference type="NCBI Taxonomy" id="48710"/>
    <lineage>
        <taxon>Eukaryota</taxon>
        <taxon>Metazoa</taxon>
        <taxon>Ecdysozoa</taxon>
        <taxon>Arthropoda</taxon>
        <taxon>Hexapoda</taxon>
        <taxon>Collembola</taxon>
        <taxon>Entomobryomorpha</taxon>
        <taxon>Entomobryoidea</taxon>
        <taxon>Orchesellidae</taxon>
        <taxon>Orchesellinae</taxon>
        <taxon>Orchesella</taxon>
    </lineage>
</organism>
<keyword evidence="9 17" id="KW-1133">Transmembrane helix</keyword>
<reference evidence="19 20" key="1">
    <citation type="submission" date="2024-08" db="EMBL/GenBank/DDBJ databases">
        <authorList>
            <person name="Cucini C."/>
            <person name="Frati F."/>
        </authorList>
    </citation>
    <scope>NUCLEOTIDE SEQUENCE [LARGE SCALE GENOMIC DNA]</scope>
</reference>
<feature type="region of interest" description="Disordered" evidence="16">
    <location>
        <begin position="1434"/>
        <end position="1531"/>
    </location>
</feature>
<comment type="catalytic activity">
    <reaction evidence="14">
        <text>L-tyrosyl-[protein] + ATP = O-phospho-L-tyrosyl-[protein] + ADP + H(+)</text>
        <dbReference type="Rhea" id="RHEA:10596"/>
        <dbReference type="Rhea" id="RHEA-COMP:10136"/>
        <dbReference type="Rhea" id="RHEA-COMP:20101"/>
        <dbReference type="ChEBI" id="CHEBI:15378"/>
        <dbReference type="ChEBI" id="CHEBI:30616"/>
        <dbReference type="ChEBI" id="CHEBI:46858"/>
        <dbReference type="ChEBI" id="CHEBI:61978"/>
        <dbReference type="ChEBI" id="CHEBI:456216"/>
        <dbReference type="EC" id="2.7.10.1"/>
    </reaction>
</comment>
<evidence type="ECO:0000256" key="10">
    <source>
        <dbReference type="ARBA" id="ARBA00023136"/>
    </source>
</evidence>
<feature type="transmembrane region" description="Helical" evidence="17">
    <location>
        <begin position="861"/>
        <end position="885"/>
    </location>
</feature>